<dbReference type="GeneID" id="80878252"/>
<dbReference type="GO" id="GO:0005840">
    <property type="term" value="C:ribosome"/>
    <property type="evidence" value="ECO:0007669"/>
    <property type="project" value="UniProtKB-KW"/>
</dbReference>
<dbReference type="Gene3D" id="3.40.5.10">
    <property type="entry name" value="Ribosomal protein L9, N-terminal domain"/>
    <property type="match status" value="1"/>
</dbReference>
<dbReference type="InterPro" id="IPR036935">
    <property type="entry name" value="Ribosomal_bL9_N_sf"/>
</dbReference>
<evidence type="ECO:0000259" key="4">
    <source>
        <dbReference type="Pfam" id="PF01281"/>
    </source>
</evidence>
<accession>A0AAF0AZS1</accession>
<dbReference type="InterPro" id="IPR020070">
    <property type="entry name" value="Ribosomal_bL9_N"/>
</dbReference>
<reference evidence="5 6" key="1">
    <citation type="journal article" date="2023" name="G3 (Bethesda)">
        <title>A high-quality reference genome for the fission yeast Schizosaccharomyces osmophilus.</title>
        <authorList>
            <person name="Jia G.S."/>
            <person name="Zhang W.C."/>
            <person name="Liang Y."/>
            <person name="Liu X.H."/>
            <person name="Rhind N."/>
            <person name="Pidoux A."/>
            <person name="Brysch-Herzberg M."/>
            <person name="Du L.L."/>
        </authorList>
    </citation>
    <scope>NUCLEOTIDE SEQUENCE [LARGE SCALE GENOMIC DNA]</scope>
    <source>
        <strain evidence="5 6">CBS 15793</strain>
    </source>
</reference>
<evidence type="ECO:0000256" key="1">
    <source>
        <dbReference type="ARBA" id="ARBA00010605"/>
    </source>
</evidence>
<evidence type="ECO:0000313" key="6">
    <source>
        <dbReference type="Proteomes" id="UP001212411"/>
    </source>
</evidence>
<feature type="domain" description="Ribosomal protein L9" evidence="4">
    <location>
        <begin position="41"/>
        <end position="81"/>
    </location>
</feature>
<keyword evidence="6" id="KW-1185">Reference proteome</keyword>
<comment type="similarity">
    <text evidence="1">Belongs to the bacterial ribosomal protein bL9 family.</text>
</comment>
<dbReference type="GO" id="GO:1990904">
    <property type="term" value="C:ribonucleoprotein complex"/>
    <property type="evidence" value="ECO:0007669"/>
    <property type="project" value="UniProtKB-KW"/>
</dbReference>
<organism evidence="5 6">
    <name type="scientific">Schizosaccharomyces osmophilus</name>
    <dbReference type="NCBI Taxonomy" id="2545709"/>
    <lineage>
        <taxon>Eukaryota</taxon>
        <taxon>Fungi</taxon>
        <taxon>Dikarya</taxon>
        <taxon>Ascomycota</taxon>
        <taxon>Taphrinomycotina</taxon>
        <taxon>Schizosaccharomycetes</taxon>
        <taxon>Schizosaccharomycetales</taxon>
        <taxon>Schizosaccharomycetaceae</taxon>
        <taxon>Schizosaccharomyces</taxon>
    </lineage>
</organism>
<dbReference type="InterPro" id="IPR009027">
    <property type="entry name" value="Ribosomal_bL9/RNase_H1_N"/>
</dbReference>
<dbReference type="EMBL" id="CP115613">
    <property type="protein sequence ID" value="WBW75318.1"/>
    <property type="molecule type" value="Genomic_DNA"/>
</dbReference>
<sequence>MSKILFGFSHFFLPTRLAFDKLWVQKRHFRQKSKPFLVQLLSNDTPKLGKLGDVVSVSRGYYRNVLFLKRRALAVSAVNLKNKTVEETASAKGPESSQLP</sequence>
<keyword evidence="3" id="KW-0687">Ribonucleoprotein</keyword>
<evidence type="ECO:0000256" key="2">
    <source>
        <dbReference type="ARBA" id="ARBA00022980"/>
    </source>
</evidence>
<dbReference type="KEGG" id="som:SOMG_04785"/>
<dbReference type="Proteomes" id="UP001212411">
    <property type="component" value="Chromosome 3"/>
</dbReference>
<proteinExistence type="inferred from homology"/>
<name>A0AAF0AZS1_9SCHI</name>
<evidence type="ECO:0000256" key="3">
    <source>
        <dbReference type="ARBA" id="ARBA00023274"/>
    </source>
</evidence>
<evidence type="ECO:0000313" key="5">
    <source>
        <dbReference type="EMBL" id="WBW75318.1"/>
    </source>
</evidence>
<keyword evidence="2 5" id="KW-0689">Ribosomal protein</keyword>
<dbReference type="SUPFAM" id="SSF55658">
    <property type="entry name" value="L9 N-domain-like"/>
    <property type="match status" value="1"/>
</dbReference>
<dbReference type="RefSeq" id="XP_056039561.1">
    <property type="nucleotide sequence ID" value="XM_056183563.1"/>
</dbReference>
<dbReference type="Pfam" id="PF01281">
    <property type="entry name" value="Ribosomal_L9_N"/>
    <property type="match status" value="1"/>
</dbReference>
<gene>
    <name evidence="5" type="ORF">SOMG_04785</name>
</gene>
<dbReference type="AlphaFoldDB" id="A0AAF0AZS1"/>
<protein>
    <submittedName>
        <fullName evidence="5">Mitochondrial ribosomal protein subunit L9</fullName>
    </submittedName>
</protein>